<dbReference type="InterPro" id="IPR011006">
    <property type="entry name" value="CheY-like_superfamily"/>
</dbReference>
<organism evidence="4 5">
    <name type="scientific">Vibrio quintilis</name>
    <dbReference type="NCBI Taxonomy" id="1117707"/>
    <lineage>
        <taxon>Bacteria</taxon>
        <taxon>Pseudomonadati</taxon>
        <taxon>Pseudomonadota</taxon>
        <taxon>Gammaproteobacteria</taxon>
        <taxon>Vibrionales</taxon>
        <taxon>Vibrionaceae</taxon>
        <taxon>Vibrio</taxon>
    </lineage>
</organism>
<dbReference type="OrthoDB" id="5755654at2"/>
<feature type="modified residue" description="4-aspartylphosphate" evidence="1">
    <location>
        <position position="58"/>
    </location>
</feature>
<evidence type="ECO:0000313" key="5">
    <source>
        <dbReference type="Proteomes" id="UP000184600"/>
    </source>
</evidence>
<dbReference type="PIRSF" id="PIRSF036883">
    <property type="entry name" value="RR_HD-GYP_mod"/>
    <property type="match status" value="1"/>
</dbReference>
<dbReference type="SUPFAM" id="SSF52172">
    <property type="entry name" value="CheY-like"/>
    <property type="match status" value="1"/>
</dbReference>
<dbReference type="PANTHER" id="PTHR33525:SF5">
    <property type="entry name" value="TWO COMPONENT SIGNAL TRANSDUCTION SYSTEM RESPONSE REGULATOR"/>
    <property type="match status" value="1"/>
</dbReference>
<evidence type="ECO:0000259" key="3">
    <source>
        <dbReference type="PROSITE" id="PS51833"/>
    </source>
</evidence>
<dbReference type="AlphaFoldDB" id="A0A1M7YXW3"/>
<dbReference type="PROSITE" id="PS50110">
    <property type="entry name" value="RESPONSE_REGULATORY"/>
    <property type="match status" value="1"/>
</dbReference>
<reference evidence="5" key="1">
    <citation type="submission" date="2016-12" db="EMBL/GenBank/DDBJ databases">
        <authorList>
            <person name="Rodrigo-Torres L."/>
            <person name="Arahal R.D."/>
            <person name="Lucena T."/>
        </authorList>
    </citation>
    <scope>NUCLEOTIDE SEQUENCE [LARGE SCALE GENOMIC DNA]</scope>
</reference>
<dbReference type="Proteomes" id="UP000184600">
    <property type="component" value="Unassembled WGS sequence"/>
</dbReference>
<dbReference type="SUPFAM" id="SSF109604">
    <property type="entry name" value="HD-domain/PDEase-like"/>
    <property type="match status" value="1"/>
</dbReference>
<dbReference type="PROSITE" id="PS51833">
    <property type="entry name" value="HDOD"/>
    <property type="match status" value="1"/>
</dbReference>
<dbReference type="RefSeq" id="WP_073584351.1">
    <property type="nucleotide sequence ID" value="NZ_AP024897.1"/>
</dbReference>
<dbReference type="PANTHER" id="PTHR33525">
    <property type="match status" value="1"/>
</dbReference>
<evidence type="ECO:0000259" key="2">
    <source>
        <dbReference type="PROSITE" id="PS50110"/>
    </source>
</evidence>
<dbReference type="Pfam" id="PF08668">
    <property type="entry name" value="HDOD"/>
    <property type="match status" value="1"/>
</dbReference>
<dbReference type="Gene3D" id="3.40.50.2300">
    <property type="match status" value="1"/>
</dbReference>
<evidence type="ECO:0000313" key="4">
    <source>
        <dbReference type="EMBL" id="SHO57434.1"/>
    </source>
</evidence>
<dbReference type="Gene3D" id="1.10.3210.10">
    <property type="entry name" value="Hypothetical protein af1432"/>
    <property type="match status" value="1"/>
</dbReference>
<sequence length="389" mass="43980">MKLEVICVDDDEFMLKAIGRLFRCLRPEWKVLLVPDPLNWMGYWEKSGFGEPAIFISDLLMPKKKGDELLGEVKKTFPEAVRVLLTGDTSADIPKRAHDFAHFVLPKPFTQYDFERLFVSAERLHKMPFNGACRRKLGLLSGLPVLPNAVRELQRVIASPDCDLRLMANVISHEPALIARVFQIANSSYFGFRRVTDSLPEAIGRLGATLLETIALSLLTHIPYKRVSPALQKRISEKALKTASIARMFAKYLKFSRGDQDKVFIASILTAIGRLLVIEEGASEEQVRDFLGLQDSYEDHHVVAAYLLILWGYEIETGELILNQNKVLFTSEKEVERLGSAIALATLTEPLESEDQFEQLSLELPEQVSAMLMELMPQLLESQSNIFEE</sequence>
<dbReference type="EMBL" id="FRFG01000039">
    <property type="protein sequence ID" value="SHO57434.1"/>
    <property type="molecule type" value="Genomic_DNA"/>
</dbReference>
<dbReference type="InterPro" id="IPR013976">
    <property type="entry name" value="HDOD"/>
</dbReference>
<keyword evidence="1" id="KW-0597">Phosphoprotein</keyword>
<proteinExistence type="predicted"/>
<dbReference type="GO" id="GO:0000160">
    <property type="term" value="P:phosphorelay signal transduction system"/>
    <property type="evidence" value="ECO:0007669"/>
    <property type="project" value="InterPro"/>
</dbReference>
<dbReference type="InterPro" id="IPR001789">
    <property type="entry name" value="Sig_transdc_resp-reg_receiver"/>
</dbReference>
<keyword evidence="5" id="KW-1185">Reference proteome</keyword>
<gene>
    <name evidence="4" type="ORF">VQ7734_03203</name>
</gene>
<accession>A0A1M7YXW3</accession>
<dbReference type="STRING" id="1117707.VQ7734_03203"/>
<feature type="domain" description="Response regulatory" evidence="2">
    <location>
        <begin position="4"/>
        <end position="122"/>
    </location>
</feature>
<evidence type="ECO:0000256" key="1">
    <source>
        <dbReference type="PROSITE-ProRule" id="PRU00169"/>
    </source>
</evidence>
<name>A0A1M7YXW3_9VIBR</name>
<feature type="domain" description="HDOD" evidence="3">
    <location>
        <begin position="143"/>
        <end position="327"/>
    </location>
</feature>
<dbReference type="InterPro" id="IPR014626">
    <property type="entry name" value="Sig_transdc_resp-reg_put"/>
</dbReference>
<dbReference type="InterPro" id="IPR052340">
    <property type="entry name" value="RNase_Y/CdgJ"/>
</dbReference>
<dbReference type="Pfam" id="PF00072">
    <property type="entry name" value="Response_reg"/>
    <property type="match status" value="1"/>
</dbReference>
<protein>
    <submittedName>
        <fullName evidence="4">HDOD domain protein</fullName>
    </submittedName>
</protein>